<feature type="transmembrane region" description="Helical" evidence="1">
    <location>
        <begin position="159"/>
        <end position="179"/>
    </location>
</feature>
<keyword evidence="1" id="KW-0812">Transmembrane</keyword>
<feature type="transmembrane region" description="Helical" evidence="1">
    <location>
        <begin position="46"/>
        <end position="66"/>
    </location>
</feature>
<dbReference type="EMBL" id="CP022315">
    <property type="protein sequence ID" value="ASK64036.1"/>
    <property type="molecule type" value="Genomic_DNA"/>
</dbReference>
<protein>
    <submittedName>
        <fullName evidence="2">Uncharacterized protein</fullName>
    </submittedName>
</protein>
<organism evidence="2 3">
    <name type="scientific">Virgibacillus phasianinus</name>
    <dbReference type="NCBI Taxonomy" id="2017483"/>
    <lineage>
        <taxon>Bacteria</taxon>
        <taxon>Bacillati</taxon>
        <taxon>Bacillota</taxon>
        <taxon>Bacilli</taxon>
        <taxon>Bacillales</taxon>
        <taxon>Bacillaceae</taxon>
        <taxon>Virgibacillus</taxon>
    </lineage>
</organism>
<keyword evidence="3" id="KW-1185">Reference proteome</keyword>
<dbReference type="Proteomes" id="UP000198312">
    <property type="component" value="Chromosome"/>
</dbReference>
<evidence type="ECO:0000313" key="3">
    <source>
        <dbReference type="Proteomes" id="UP000198312"/>
    </source>
</evidence>
<keyword evidence="1" id="KW-1133">Transmembrane helix</keyword>
<feature type="transmembrane region" description="Helical" evidence="1">
    <location>
        <begin position="6"/>
        <end position="26"/>
    </location>
</feature>
<sequence>MLVVSKLMAIGVIIFSMLAGFIFFYIVSDLSKAQKKRLLEEMISQLINFMIFIWLGKVLLNLSIFIKDPLAILAYPSNSNAFYLAVLFSAVVLAYKSKRRKMDVPLFMESFLPVFLVASFFYEFIQLVWHDRVYSLGYIILLTVLLITFLLVRDRISGSVLLIVMLCGWSAGVVLIAYTQPFATVFGYLMDPWFVGLFFIVSILIIIFNKRKRDRNGWN</sequence>
<name>A0A220U813_9BACI</name>
<dbReference type="KEGG" id="vil:CFK37_18685"/>
<dbReference type="AlphaFoldDB" id="A0A220U813"/>
<reference evidence="2 3" key="1">
    <citation type="submission" date="2017-07" db="EMBL/GenBank/DDBJ databases">
        <title>Virgibacillus sp. LM2416.</title>
        <authorList>
            <person name="Tak E.J."/>
            <person name="Bae J.-W."/>
        </authorList>
    </citation>
    <scope>NUCLEOTIDE SEQUENCE [LARGE SCALE GENOMIC DNA]</scope>
    <source>
        <strain evidence="2 3">LM2416</strain>
    </source>
</reference>
<feature type="transmembrane region" description="Helical" evidence="1">
    <location>
        <begin position="106"/>
        <end position="129"/>
    </location>
</feature>
<accession>A0A220U813</accession>
<gene>
    <name evidence="2" type="ORF">CFK37_18685</name>
</gene>
<dbReference type="OrthoDB" id="2440835at2"/>
<proteinExistence type="predicted"/>
<feature type="transmembrane region" description="Helical" evidence="1">
    <location>
        <begin position="185"/>
        <end position="208"/>
    </location>
</feature>
<feature type="transmembrane region" description="Helical" evidence="1">
    <location>
        <begin position="72"/>
        <end position="94"/>
    </location>
</feature>
<keyword evidence="1" id="KW-0472">Membrane</keyword>
<evidence type="ECO:0000256" key="1">
    <source>
        <dbReference type="SAM" id="Phobius"/>
    </source>
</evidence>
<evidence type="ECO:0000313" key="2">
    <source>
        <dbReference type="EMBL" id="ASK64036.1"/>
    </source>
</evidence>
<feature type="transmembrane region" description="Helical" evidence="1">
    <location>
        <begin position="135"/>
        <end position="152"/>
    </location>
</feature>